<dbReference type="InterPro" id="IPR025345">
    <property type="entry name" value="DUF4249"/>
</dbReference>
<proteinExistence type="predicted"/>
<keyword evidence="3" id="KW-1185">Reference proteome</keyword>
<dbReference type="Pfam" id="PF14054">
    <property type="entry name" value="DUF4249"/>
    <property type="match status" value="1"/>
</dbReference>
<dbReference type="Proteomes" id="UP000679725">
    <property type="component" value="Unassembled WGS sequence"/>
</dbReference>
<dbReference type="EMBL" id="CAJRAU010000003">
    <property type="protein sequence ID" value="CAG5069754.1"/>
    <property type="molecule type" value="Genomic_DNA"/>
</dbReference>
<gene>
    <name evidence="2" type="ORF">DYBT9623_02491</name>
</gene>
<name>A0ABN7R905_9BACT</name>
<keyword evidence="1" id="KW-0732">Signal</keyword>
<feature type="signal peptide" evidence="1">
    <location>
        <begin position="1"/>
        <end position="20"/>
    </location>
</feature>
<comment type="caution">
    <text evidence="2">The sequence shown here is derived from an EMBL/GenBank/DDBJ whole genome shotgun (WGS) entry which is preliminary data.</text>
</comment>
<feature type="chain" id="PRO_5045194655" description="DUF4249 domain-containing protein" evidence="1">
    <location>
        <begin position="21"/>
        <end position="320"/>
    </location>
</feature>
<evidence type="ECO:0000313" key="3">
    <source>
        <dbReference type="Proteomes" id="UP000679725"/>
    </source>
</evidence>
<organism evidence="2 3">
    <name type="scientific">Dyadobacter linearis</name>
    <dbReference type="NCBI Taxonomy" id="2823330"/>
    <lineage>
        <taxon>Bacteria</taxon>
        <taxon>Pseudomonadati</taxon>
        <taxon>Bacteroidota</taxon>
        <taxon>Cytophagia</taxon>
        <taxon>Cytophagales</taxon>
        <taxon>Spirosomataceae</taxon>
        <taxon>Dyadobacter</taxon>
    </lineage>
</organism>
<accession>A0ABN7R905</accession>
<reference evidence="2 3" key="1">
    <citation type="submission" date="2021-04" db="EMBL/GenBank/DDBJ databases">
        <authorList>
            <person name="Rodrigo-Torres L."/>
            <person name="Arahal R. D."/>
            <person name="Lucena T."/>
        </authorList>
    </citation>
    <scope>NUCLEOTIDE SEQUENCE [LARGE SCALE GENOMIC DNA]</scope>
    <source>
        <strain evidence="2 3">CECT 9623</strain>
    </source>
</reference>
<sequence length="320" mass="35696">MAMKMNIRILLICISCFGMGACESLVTEIDDADLPKTESRLVVQSFISPENQKTLVVVSQSAPLFGQDIPEALLISNALVTISNGSQEAVVPYDSVNMLYAIDKSRFPIEAGKKYTITASDGKRSVNAFCTVPIKIVSAKSFEIDTTLSSNFSNDTLLTLKMQWDDIPGERNFYRVRAFIDLEYSVPDDTNPAEFKERRVRSRFNVNWEETIGRDNFQSDASLDGTVFTSPRGTLRLPGITAYDLGNGNVFTVYPKSKIVSVTMEVFNTDEVYYRYHKSLDNARNSDNPFVEPSLVFTNINGGLGCFAAYHIGQLVYRAE</sequence>
<evidence type="ECO:0008006" key="4">
    <source>
        <dbReference type="Google" id="ProtNLM"/>
    </source>
</evidence>
<dbReference type="PROSITE" id="PS51257">
    <property type="entry name" value="PROKAR_LIPOPROTEIN"/>
    <property type="match status" value="1"/>
</dbReference>
<evidence type="ECO:0000313" key="2">
    <source>
        <dbReference type="EMBL" id="CAG5069754.1"/>
    </source>
</evidence>
<protein>
    <recommendedName>
        <fullName evidence="4">DUF4249 domain-containing protein</fullName>
    </recommendedName>
</protein>
<evidence type="ECO:0000256" key="1">
    <source>
        <dbReference type="SAM" id="SignalP"/>
    </source>
</evidence>